<sequence length="278" mass="31808">MPDRIAPQRPTPTPKPAMSPTEVRAVFGQNLRKLCEGGPPITVLCQQIGINRTQFNRYLSGEAFPRPDILARICGHFEVDARILLEPLDKLQQAQTGRFQQELLDKLLIGRSHPVNPDTLPDGMYRFWRKSFMLQGKIITNLALIKTQDDVTLFKGFEENLLLKQENPTARRFPRLAYFGLVRGHVDGVSIYCQDRQNQTNINFFEFGLEGNMRFYPGFSLLVRRRIDGMNRMTAAVLERLPVDPAQWRAIVRQDSVHDIAYAPPIVQRALQRVPDGL</sequence>
<comment type="caution">
    <text evidence="3">The sequence shown here is derived from an EMBL/GenBank/DDBJ whole genome shotgun (WGS) entry which is preliminary data.</text>
</comment>
<keyword evidence="4" id="KW-1185">Reference proteome</keyword>
<evidence type="ECO:0000313" key="3">
    <source>
        <dbReference type="EMBL" id="GGO25859.1"/>
    </source>
</evidence>
<proteinExistence type="predicted"/>
<accession>A0A918DBN6</accession>
<evidence type="ECO:0000259" key="2">
    <source>
        <dbReference type="PROSITE" id="PS50943"/>
    </source>
</evidence>
<dbReference type="Proteomes" id="UP000598196">
    <property type="component" value="Unassembled WGS sequence"/>
</dbReference>
<organism evidence="3 4">
    <name type="scientific">Gemmobacter aquaticus</name>
    <dbReference type="NCBI Taxonomy" id="490185"/>
    <lineage>
        <taxon>Bacteria</taxon>
        <taxon>Pseudomonadati</taxon>
        <taxon>Pseudomonadota</taxon>
        <taxon>Alphaproteobacteria</taxon>
        <taxon>Rhodobacterales</taxon>
        <taxon>Paracoccaceae</taxon>
        <taxon>Gemmobacter</taxon>
    </lineage>
</organism>
<dbReference type="Gene3D" id="1.10.260.40">
    <property type="entry name" value="lambda repressor-like DNA-binding domains"/>
    <property type="match status" value="1"/>
</dbReference>
<dbReference type="SUPFAM" id="SSF47413">
    <property type="entry name" value="lambda repressor-like DNA-binding domains"/>
    <property type="match status" value="1"/>
</dbReference>
<dbReference type="GO" id="GO:0003677">
    <property type="term" value="F:DNA binding"/>
    <property type="evidence" value="ECO:0007669"/>
    <property type="project" value="InterPro"/>
</dbReference>
<protein>
    <recommendedName>
        <fullName evidence="2">HTH cro/C1-type domain-containing protein</fullName>
    </recommendedName>
</protein>
<dbReference type="PROSITE" id="PS50943">
    <property type="entry name" value="HTH_CROC1"/>
    <property type="match status" value="1"/>
</dbReference>
<dbReference type="EMBL" id="BMLP01000001">
    <property type="protein sequence ID" value="GGO25859.1"/>
    <property type="molecule type" value="Genomic_DNA"/>
</dbReference>
<name>A0A918DBN6_9RHOB</name>
<evidence type="ECO:0000313" key="4">
    <source>
        <dbReference type="Proteomes" id="UP000598196"/>
    </source>
</evidence>
<reference evidence="3 4" key="1">
    <citation type="journal article" date="2014" name="Int. J. Syst. Evol. Microbiol.">
        <title>Complete genome sequence of Corynebacterium casei LMG S-19264T (=DSM 44701T), isolated from a smear-ripened cheese.</title>
        <authorList>
            <consortium name="US DOE Joint Genome Institute (JGI-PGF)"/>
            <person name="Walter F."/>
            <person name="Albersmeier A."/>
            <person name="Kalinowski J."/>
            <person name="Ruckert C."/>
        </authorList>
    </citation>
    <scope>NUCLEOTIDE SEQUENCE [LARGE SCALE GENOMIC DNA]</scope>
    <source>
        <strain evidence="3 4">CGMCC 1.7029</strain>
    </source>
</reference>
<dbReference type="InterPro" id="IPR001387">
    <property type="entry name" value="Cro/C1-type_HTH"/>
</dbReference>
<evidence type="ECO:0000256" key="1">
    <source>
        <dbReference type="SAM" id="MobiDB-lite"/>
    </source>
</evidence>
<feature type="region of interest" description="Disordered" evidence="1">
    <location>
        <begin position="1"/>
        <end position="20"/>
    </location>
</feature>
<feature type="domain" description="HTH cro/C1-type" evidence="2">
    <location>
        <begin position="44"/>
        <end position="84"/>
    </location>
</feature>
<dbReference type="InterPro" id="IPR010982">
    <property type="entry name" value="Lambda_DNA-bd_dom_sf"/>
</dbReference>
<dbReference type="AlphaFoldDB" id="A0A918DBN6"/>
<gene>
    <name evidence="3" type="ORF">GCM10010991_06010</name>
</gene>
<dbReference type="CDD" id="cd00093">
    <property type="entry name" value="HTH_XRE"/>
    <property type="match status" value="1"/>
</dbReference>